<evidence type="ECO:0000313" key="3">
    <source>
        <dbReference type="EMBL" id="KAJ3495812.1"/>
    </source>
</evidence>
<keyword evidence="4" id="KW-1185">Reference proteome</keyword>
<feature type="compositionally biased region" description="Polar residues" evidence="1">
    <location>
        <begin position="1"/>
        <end position="32"/>
    </location>
</feature>
<feature type="domain" description="Retrotransposon gag" evidence="2">
    <location>
        <begin position="154"/>
        <end position="239"/>
    </location>
</feature>
<feature type="region of interest" description="Disordered" evidence="1">
    <location>
        <begin position="1"/>
        <end position="35"/>
    </location>
</feature>
<gene>
    <name evidence="3" type="ORF">NLJ89_g10572</name>
</gene>
<organism evidence="3 4">
    <name type="scientific">Agrocybe chaxingu</name>
    <dbReference type="NCBI Taxonomy" id="84603"/>
    <lineage>
        <taxon>Eukaryota</taxon>
        <taxon>Fungi</taxon>
        <taxon>Dikarya</taxon>
        <taxon>Basidiomycota</taxon>
        <taxon>Agaricomycotina</taxon>
        <taxon>Agaricomycetes</taxon>
        <taxon>Agaricomycetidae</taxon>
        <taxon>Agaricales</taxon>
        <taxon>Agaricineae</taxon>
        <taxon>Strophariaceae</taxon>
        <taxon>Agrocybe</taxon>
    </lineage>
</organism>
<dbReference type="AlphaFoldDB" id="A0A9W8MNT2"/>
<evidence type="ECO:0000259" key="2">
    <source>
        <dbReference type="Pfam" id="PF03732"/>
    </source>
</evidence>
<dbReference type="PANTHER" id="PTHR15503:SF22">
    <property type="entry name" value="TRANSPOSON TY3-I GAG POLYPROTEIN"/>
    <property type="match status" value="1"/>
</dbReference>
<feature type="compositionally biased region" description="Basic residues" evidence="1">
    <location>
        <begin position="373"/>
        <end position="383"/>
    </location>
</feature>
<dbReference type="Pfam" id="PF03732">
    <property type="entry name" value="Retrotrans_gag"/>
    <property type="match status" value="1"/>
</dbReference>
<feature type="compositionally biased region" description="Low complexity" evidence="1">
    <location>
        <begin position="283"/>
        <end position="296"/>
    </location>
</feature>
<evidence type="ECO:0000313" key="4">
    <source>
        <dbReference type="Proteomes" id="UP001148786"/>
    </source>
</evidence>
<evidence type="ECO:0000256" key="1">
    <source>
        <dbReference type="SAM" id="MobiDB-lite"/>
    </source>
</evidence>
<dbReference type="OrthoDB" id="5582182at2759"/>
<comment type="caution">
    <text evidence="3">The sequence shown here is derived from an EMBL/GenBank/DDBJ whole genome shotgun (WGS) entry which is preliminary data.</text>
</comment>
<protein>
    <recommendedName>
        <fullName evidence="2">Retrotransposon gag domain-containing protein</fullName>
    </recommendedName>
</protein>
<dbReference type="Proteomes" id="UP001148786">
    <property type="component" value="Unassembled WGS sequence"/>
</dbReference>
<dbReference type="PANTHER" id="PTHR15503">
    <property type="entry name" value="LDOC1 RELATED"/>
    <property type="match status" value="1"/>
</dbReference>
<feature type="region of interest" description="Disordered" evidence="1">
    <location>
        <begin position="276"/>
        <end position="296"/>
    </location>
</feature>
<dbReference type="EMBL" id="JANKHO010001996">
    <property type="protein sequence ID" value="KAJ3495812.1"/>
    <property type="molecule type" value="Genomic_DNA"/>
</dbReference>
<proteinExistence type="predicted"/>
<accession>A0A9W8MNT2</accession>
<reference evidence="3" key="1">
    <citation type="submission" date="2022-07" db="EMBL/GenBank/DDBJ databases">
        <title>Genome Sequence of Agrocybe chaxingu.</title>
        <authorList>
            <person name="Buettner E."/>
        </authorList>
    </citation>
    <scope>NUCLEOTIDE SEQUENCE</scope>
    <source>
        <strain evidence="3">MP-N11</strain>
    </source>
</reference>
<feature type="region of interest" description="Disordered" evidence="1">
    <location>
        <begin position="367"/>
        <end position="391"/>
    </location>
</feature>
<name>A0A9W8MNT2_9AGAR</name>
<dbReference type="InterPro" id="IPR005162">
    <property type="entry name" value="Retrotrans_gag_dom"/>
</dbReference>
<dbReference type="InterPro" id="IPR032567">
    <property type="entry name" value="RTL1-rel"/>
</dbReference>
<sequence length="391" mass="43416">MSYSDANLDQTSWVPPGNTSEGVPTTSSTDTFTLPPYSNEEERLVIQRALFGLGHNFESFSRRHLEESQATSQVLTALANQIIHLSNALAPAPPPPKAVASTSAPRVCEPRMYDGSPSQVDPFVREISNSLFLQRHCISTDREKCLYFGFYLKDGPPSAWYAAIEKHNPMLFDDYDAFLNAFKKHFEDSDRKGTALTKLRKLVQTGPASTYAAQFQQYSWELDLTEETSIEMFYTGLKDEVKDTLTYAFLENKPTKFDQYVTKVIDIDNKLHRRVVERKDGSSKSPSKGSSSFSSSKPFQSVFVPASPVSPPVASTSFTTPSSSSNGVAPMEIDSVKRGPLSKAERAYRAKNGLCFYCRQGMHSIADCPNMSPKKKKQFKSNKGKNASGKA</sequence>